<dbReference type="Proteomes" id="UP000005392">
    <property type="component" value="Unassembled WGS sequence"/>
</dbReference>
<dbReference type="STRING" id="76859.RN98_08270"/>
<dbReference type="InterPro" id="IPR000873">
    <property type="entry name" value="AMP-dep_synth/lig_dom"/>
</dbReference>
<reference evidence="3 4" key="1">
    <citation type="submission" date="2011-05" db="EMBL/GenBank/DDBJ databases">
        <authorList>
            <person name="Muzny D."/>
            <person name="Qin X."/>
            <person name="Deng J."/>
            <person name="Jiang H."/>
            <person name="Liu Y."/>
            <person name="Qu J."/>
            <person name="Song X.-Z."/>
            <person name="Zhang L."/>
            <person name="Thornton R."/>
            <person name="Coyle M."/>
            <person name="Francisco L."/>
            <person name="Jackson L."/>
            <person name="Javaid M."/>
            <person name="Korchina V."/>
            <person name="Kovar C."/>
            <person name="Mata R."/>
            <person name="Mathew T."/>
            <person name="Ngo R."/>
            <person name="Nguyen L."/>
            <person name="Nguyen N."/>
            <person name="Okwuonu G."/>
            <person name="Ongeri F."/>
            <person name="Pham C."/>
            <person name="Simmons D."/>
            <person name="Wilczek-Boney K."/>
            <person name="Hale W."/>
            <person name="Jakkamsetti A."/>
            <person name="Pham P."/>
            <person name="Ruth R."/>
            <person name="San Lucas F."/>
            <person name="Warren J."/>
            <person name="Zhang J."/>
            <person name="Zhao Z."/>
            <person name="Zhou C."/>
            <person name="Zhu D."/>
            <person name="Lee S."/>
            <person name="Bess C."/>
            <person name="Blankenburg K."/>
            <person name="Forbes L."/>
            <person name="Fu Q."/>
            <person name="Gubbala S."/>
            <person name="Hirani K."/>
            <person name="Jayaseelan J.C."/>
            <person name="Lara F."/>
            <person name="Munidasa M."/>
            <person name="Palculict T."/>
            <person name="Patil S."/>
            <person name="Pu L.-L."/>
            <person name="Saada N."/>
            <person name="Tang L."/>
            <person name="Weissenberger G."/>
            <person name="Zhu Y."/>
            <person name="Hemphill L."/>
            <person name="Shang Y."/>
            <person name="Youmans B."/>
            <person name="Ayvaz T."/>
            <person name="Ross M."/>
            <person name="Santibanez J."/>
            <person name="Aqrawi P."/>
            <person name="Gross S."/>
            <person name="Joshi V."/>
            <person name="Fowler G."/>
            <person name="Nazareth L."/>
            <person name="Reid J."/>
            <person name="Worley K."/>
            <person name="Petrosino J."/>
            <person name="Highlander S."/>
            <person name="Gibbs R."/>
        </authorList>
    </citation>
    <scope>NUCLEOTIDE SEQUENCE [LARGE SCALE GENOMIC DNA]</scope>
    <source>
        <strain evidence="3 4">ATCC 51191</strain>
    </source>
</reference>
<evidence type="ECO:0000313" key="3">
    <source>
        <dbReference type="EMBL" id="EGQ80171.1"/>
    </source>
</evidence>
<evidence type="ECO:0000313" key="4">
    <source>
        <dbReference type="Proteomes" id="UP000005392"/>
    </source>
</evidence>
<sequence>MTYYIDNSDVVKIFTSKIQIEKVKEALNILNKQIEIIIVDEINLSEIKIDENSSENLVINSPEKEDTALILYTSGTTGKPKGVMLTFDNIWANVGSLDVYKMYEETDVFLALLPMHHILPLLGTGIMPLLYSATIVFLEDISSAALIDAMKKYKVTMMIGVPKLWEVMHKKIMDTINSKRITRFIFKLAKMVNSLSFSKLIFKKVSEGFGGHIKFFVSGGSKLNPEITKDFYTLGIKICEGYGMTETSPIISYTPKNNIVFDSAGKVIKDVEVKIADDNEILVKGRNVMKGYYKNPEATAEIIDKDGWLHTGDLGKLVNDYLYITGRKKEMIVLSNGKNINPIEIETKISSMTNLISEIVITEYNSILTAVIHPDLEKVKDEKIDNIYENLKWEVVDKYNQKAPDYKKILDVKIINEDFPKTKIGKIRRFMITDMLDGKIEKQERKPEPDFEEYNKIKKYLIDIKGKDVYFDSHIEIDLGMDSLDMVEFQYFLDLNYGIKEENLISKYPTLLELANYIKDNRNQERIGNLDWKEILNKDTSAKLPSSSFIAVFFKFLSFIVFKNIFLELK</sequence>
<proteinExistence type="predicted"/>
<dbReference type="SUPFAM" id="SSF47336">
    <property type="entry name" value="ACP-like"/>
    <property type="match status" value="1"/>
</dbReference>
<accession>F9ELJ2</accession>
<dbReference type="AlphaFoldDB" id="F9ELJ2"/>
<dbReference type="PRINTS" id="PR00154">
    <property type="entry name" value="AMPBINDING"/>
</dbReference>
<dbReference type="PROSITE" id="PS00455">
    <property type="entry name" value="AMP_BINDING"/>
    <property type="match status" value="1"/>
</dbReference>
<dbReference type="InterPro" id="IPR042099">
    <property type="entry name" value="ANL_N_sf"/>
</dbReference>
<name>F9ELJ2_9FUSO</name>
<dbReference type="EC" id="6.2.1.3" evidence="3"/>
<dbReference type="PANTHER" id="PTHR43272:SF52">
    <property type="entry name" value="AMP-DEPENDENT SYNTHETASE_LIGASE DOMAIN-CONTAINING PROTEIN"/>
    <property type="match status" value="1"/>
</dbReference>
<dbReference type="Gene3D" id="1.10.1200.10">
    <property type="entry name" value="ACP-like"/>
    <property type="match status" value="1"/>
</dbReference>
<dbReference type="InterPro" id="IPR045851">
    <property type="entry name" value="AMP-bd_C_sf"/>
</dbReference>
<dbReference type="InterPro" id="IPR020459">
    <property type="entry name" value="AMP-binding"/>
</dbReference>
<dbReference type="PANTHER" id="PTHR43272">
    <property type="entry name" value="LONG-CHAIN-FATTY-ACID--COA LIGASE"/>
    <property type="match status" value="1"/>
</dbReference>
<dbReference type="SUPFAM" id="SSF56801">
    <property type="entry name" value="Acetyl-CoA synthetase-like"/>
    <property type="match status" value="1"/>
</dbReference>
<dbReference type="Pfam" id="PF23562">
    <property type="entry name" value="AMP-binding_C_3"/>
    <property type="match status" value="1"/>
</dbReference>
<gene>
    <name evidence="3" type="ORF">HMPREF9094_0797</name>
</gene>
<comment type="catalytic activity">
    <reaction evidence="1">
        <text>a long-chain fatty acid + ATP + CoA = a long-chain fatty acyl-CoA + AMP + diphosphate</text>
        <dbReference type="Rhea" id="RHEA:15421"/>
        <dbReference type="ChEBI" id="CHEBI:30616"/>
        <dbReference type="ChEBI" id="CHEBI:33019"/>
        <dbReference type="ChEBI" id="CHEBI:57287"/>
        <dbReference type="ChEBI" id="CHEBI:57560"/>
        <dbReference type="ChEBI" id="CHEBI:83139"/>
        <dbReference type="ChEBI" id="CHEBI:456215"/>
        <dbReference type="EC" id="6.2.1.3"/>
    </reaction>
    <physiologicalReaction direction="left-to-right" evidence="1">
        <dbReference type="Rhea" id="RHEA:15422"/>
    </physiologicalReaction>
</comment>
<dbReference type="EMBL" id="AFQD01000128">
    <property type="protein sequence ID" value="EGQ80171.1"/>
    <property type="molecule type" value="Genomic_DNA"/>
</dbReference>
<organism evidence="3 4">
    <name type="scientific">Fusobacterium animalis ATCC 51191</name>
    <dbReference type="NCBI Taxonomy" id="997347"/>
    <lineage>
        <taxon>Bacteria</taxon>
        <taxon>Fusobacteriati</taxon>
        <taxon>Fusobacteriota</taxon>
        <taxon>Fusobacteriia</taxon>
        <taxon>Fusobacteriales</taxon>
        <taxon>Fusobacteriaceae</taxon>
        <taxon>Fusobacterium</taxon>
    </lineage>
</organism>
<dbReference type="PATRIC" id="fig|997347.4.peg.739"/>
<dbReference type="HOGENOM" id="CLU_000022_45_1_0"/>
<dbReference type="InterPro" id="IPR036736">
    <property type="entry name" value="ACP-like_sf"/>
</dbReference>
<protein>
    <submittedName>
        <fullName evidence="3">Long-chain-fatty-acid-CoA ligase</fullName>
        <ecNumber evidence="3">6.2.1.3</ecNumber>
    </submittedName>
</protein>
<keyword evidence="3" id="KW-0436">Ligase</keyword>
<comment type="caution">
    <text evidence="3">The sequence shown here is derived from an EMBL/GenBank/DDBJ whole genome shotgun (WGS) entry which is preliminary data.</text>
</comment>
<dbReference type="Gene3D" id="3.30.300.30">
    <property type="match status" value="1"/>
</dbReference>
<dbReference type="Gene3D" id="3.40.50.12780">
    <property type="entry name" value="N-terminal domain of ligase-like"/>
    <property type="match status" value="1"/>
</dbReference>
<dbReference type="InterPro" id="IPR020845">
    <property type="entry name" value="AMP-binding_CS"/>
</dbReference>
<evidence type="ECO:0000259" key="2">
    <source>
        <dbReference type="Pfam" id="PF00501"/>
    </source>
</evidence>
<feature type="domain" description="AMP-dependent synthetase/ligase" evidence="2">
    <location>
        <begin position="2"/>
        <end position="293"/>
    </location>
</feature>
<evidence type="ECO:0000256" key="1">
    <source>
        <dbReference type="ARBA" id="ARBA00024484"/>
    </source>
</evidence>
<keyword evidence="4" id="KW-1185">Reference proteome</keyword>
<dbReference type="GO" id="GO:0004467">
    <property type="term" value="F:long-chain fatty acid-CoA ligase activity"/>
    <property type="evidence" value="ECO:0007669"/>
    <property type="project" value="UniProtKB-EC"/>
</dbReference>
<dbReference type="Pfam" id="PF00501">
    <property type="entry name" value="AMP-binding"/>
    <property type="match status" value="1"/>
</dbReference>
<dbReference type="GO" id="GO:0016020">
    <property type="term" value="C:membrane"/>
    <property type="evidence" value="ECO:0007669"/>
    <property type="project" value="TreeGrafter"/>
</dbReference>